<accession>A0A926ELD6</accession>
<dbReference type="Proteomes" id="UP000655830">
    <property type="component" value="Unassembled WGS sequence"/>
</dbReference>
<dbReference type="AlphaFoldDB" id="A0A926ELD6"/>
<proteinExistence type="predicted"/>
<reference evidence="1" key="1">
    <citation type="submission" date="2020-08" db="EMBL/GenBank/DDBJ databases">
        <title>Genome public.</title>
        <authorList>
            <person name="Liu C."/>
            <person name="Sun Q."/>
        </authorList>
    </citation>
    <scope>NUCLEOTIDE SEQUENCE</scope>
    <source>
        <strain evidence="1">NSJ-12</strain>
    </source>
</reference>
<gene>
    <name evidence="1" type="ORF">H8718_11845</name>
</gene>
<comment type="caution">
    <text evidence="1">The sequence shown here is derived from an EMBL/GenBank/DDBJ whole genome shotgun (WGS) entry which is preliminary data.</text>
</comment>
<name>A0A926ELD6_9FIRM</name>
<keyword evidence="2" id="KW-1185">Reference proteome</keyword>
<organism evidence="1 2">
    <name type="scientific">Zhenhengia yiwuensis</name>
    <dbReference type="NCBI Taxonomy" id="2763666"/>
    <lineage>
        <taxon>Bacteria</taxon>
        <taxon>Bacillati</taxon>
        <taxon>Bacillota</taxon>
        <taxon>Clostridia</taxon>
        <taxon>Lachnospirales</taxon>
        <taxon>Lachnospiraceae</taxon>
        <taxon>Zhenhengia</taxon>
    </lineage>
</organism>
<evidence type="ECO:0000313" key="1">
    <source>
        <dbReference type="EMBL" id="MBC8580217.1"/>
    </source>
</evidence>
<dbReference type="EMBL" id="JACRSY010000018">
    <property type="protein sequence ID" value="MBC8580217.1"/>
    <property type="molecule type" value="Genomic_DNA"/>
</dbReference>
<evidence type="ECO:0000313" key="2">
    <source>
        <dbReference type="Proteomes" id="UP000655830"/>
    </source>
</evidence>
<dbReference type="RefSeq" id="WP_249333089.1">
    <property type="nucleotide sequence ID" value="NZ_JACRSY010000018.1"/>
</dbReference>
<protein>
    <submittedName>
        <fullName evidence="1">Uncharacterized protein</fullName>
    </submittedName>
</protein>
<sequence>MSKLCRALEPMKKRVVPYGFYNVKVDKMHLKETKEGDPVFSAWFKIIEGDFAESIIPYEKQLTHGFWIHQACELMRSLKSGLDICFQDYEQFSTLMNKVFKNICDSNMEYLLKYQGSDEREEYEVKNAC</sequence>